<organism evidence="1 2">
    <name type="scientific">Vibrio splendidus</name>
    <dbReference type="NCBI Taxonomy" id="29497"/>
    <lineage>
        <taxon>Bacteria</taxon>
        <taxon>Pseudomonadati</taxon>
        <taxon>Pseudomonadota</taxon>
        <taxon>Gammaproteobacteria</taxon>
        <taxon>Vibrionales</taxon>
        <taxon>Vibrionaceae</taxon>
        <taxon>Vibrio</taxon>
    </lineage>
</organism>
<evidence type="ECO:0000313" key="2">
    <source>
        <dbReference type="Proteomes" id="UP000235330"/>
    </source>
</evidence>
<name>A0A2N7F7Q3_VIBSP</name>
<dbReference type="RefSeq" id="WP_102517015.1">
    <property type="nucleotide sequence ID" value="NZ_CAWNSM010000057.1"/>
</dbReference>
<dbReference type="Pfam" id="PF04985">
    <property type="entry name" value="Phage_tube"/>
    <property type="match status" value="1"/>
</dbReference>
<dbReference type="AlphaFoldDB" id="A0A2N7F7Q3"/>
<evidence type="ECO:0000313" key="1">
    <source>
        <dbReference type="EMBL" id="PMJ62258.1"/>
    </source>
</evidence>
<dbReference type="InterPro" id="IPR006498">
    <property type="entry name" value="Tail_tube"/>
</dbReference>
<proteinExistence type="predicted"/>
<reference evidence="2" key="1">
    <citation type="submission" date="2016-07" db="EMBL/GenBank/DDBJ databases">
        <title>Nontailed viruses are major unrecognized killers of bacteria in the ocean.</title>
        <authorList>
            <person name="Kauffman K."/>
            <person name="Hussain F."/>
            <person name="Yang J."/>
            <person name="Arevalo P."/>
            <person name="Brown J."/>
            <person name="Cutler M."/>
            <person name="Kelly L."/>
            <person name="Polz M.F."/>
        </authorList>
    </citation>
    <scope>NUCLEOTIDE SEQUENCE [LARGE SCALE GENOMIC DNA]</scope>
    <source>
        <strain evidence="2">10N.261.55.E11</strain>
    </source>
</reference>
<sequence>MADRIRMRISAQVESVPLMNEIVEFTPVDIKTKTVSNEGSFVQSEDVVGFEPLKWTLKVRGDHQKIQNALGSFFMDNAQVNVTEKGKGTDQTKYQEVYSMYGPITNIKKDAVKMGEKPTVTIEGTCKAYKLTDTGSVIHDINVDTGKTVVGGVDLMGTAGIG</sequence>
<comment type="caution">
    <text evidence="1">The sequence shown here is derived from an EMBL/GenBank/DDBJ whole genome shotgun (WGS) entry which is preliminary data.</text>
</comment>
<gene>
    <name evidence="1" type="ORF">BCU17_04790</name>
</gene>
<accession>A0A2N7F7Q3</accession>
<protein>
    <recommendedName>
        <fullName evidence="3">Phage tail protein</fullName>
    </recommendedName>
</protein>
<dbReference type="Proteomes" id="UP000235330">
    <property type="component" value="Unassembled WGS sequence"/>
</dbReference>
<dbReference type="EMBL" id="MCWU01000057">
    <property type="protein sequence ID" value="PMJ62258.1"/>
    <property type="molecule type" value="Genomic_DNA"/>
</dbReference>
<evidence type="ECO:0008006" key="3">
    <source>
        <dbReference type="Google" id="ProtNLM"/>
    </source>
</evidence>